<reference evidence="1 2" key="2">
    <citation type="submission" date="2014-03" db="EMBL/GenBank/DDBJ databases">
        <title>The Genome Sequence of Anncaliia algerae insect isolate PRA339.</title>
        <authorList>
            <consortium name="The Broad Institute Genome Sequencing Platform"/>
            <consortium name="The Broad Institute Genome Sequencing Center for Infectious Disease"/>
            <person name="Cuomo C."/>
            <person name="Becnel J."/>
            <person name="Sanscrainte N."/>
            <person name="Walker B."/>
            <person name="Young S.K."/>
            <person name="Zeng Q."/>
            <person name="Gargeya S."/>
            <person name="Fitzgerald M."/>
            <person name="Haas B."/>
            <person name="Abouelleil A."/>
            <person name="Alvarado L."/>
            <person name="Arachchi H.M."/>
            <person name="Berlin A.M."/>
            <person name="Chapman S.B."/>
            <person name="Dewar J."/>
            <person name="Goldberg J."/>
            <person name="Griggs A."/>
            <person name="Gujja S."/>
            <person name="Hansen M."/>
            <person name="Howarth C."/>
            <person name="Imamovic A."/>
            <person name="Larimer J."/>
            <person name="McCowan C."/>
            <person name="Murphy C."/>
            <person name="Neiman D."/>
            <person name="Pearson M."/>
            <person name="Priest M."/>
            <person name="Roberts A."/>
            <person name="Saif S."/>
            <person name="Shea T."/>
            <person name="Sisk P."/>
            <person name="Sykes S."/>
            <person name="Wortman J."/>
            <person name="Nusbaum C."/>
            <person name="Birren B."/>
        </authorList>
    </citation>
    <scope>NUCLEOTIDE SEQUENCE [LARGE SCALE GENOMIC DNA]</scope>
    <source>
        <strain evidence="1 2">PRA339</strain>
    </source>
</reference>
<sequence>MNKSYDIYSRKFKHQAKYLLKHESISIFKFCIEKFIQDVKEFESFWIDFKELYNAMAEYNEDDFEKFKKKYKSNFNIRIKTRSFIESLCKIRQRCYPGLVIINSFYYSYIIEQNKSTLSKEVRFYNACYFYNLFSSLETKLNGEILKKS</sequence>
<dbReference type="VEuPathDB" id="MicrosporidiaDB:H312_00976"/>
<accession>A0A059F3I5</accession>
<dbReference type="HOGENOM" id="CLU_1754007_0_0_1"/>
<reference evidence="2" key="1">
    <citation type="submission" date="2013-02" db="EMBL/GenBank/DDBJ databases">
        <authorList>
            <consortium name="The Broad Institute Genome Sequencing Platform"/>
            <person name="Cuomo C."/>
            <person name="Becnel J."/>
            <person name="Sanscrainte N."/>
            <person name="Walker B."/>
            <person name="Young S.K."/>
            <person name="Zeng Q."/>
            <person name="Gargeya S."/>
            <person name="Fitzgerald M."/>
            <person name="Haas B."/>
            <person name="Abouelleil A."/>
            <person name="Alvarado L."/>
            <person name="Arachchi H.M."/>
            <person name="Berlin A.M."/>
            <person name="Chapman S.B."/>
            <person name="Dewar J."/>
            <person name="Goldberg J."/>
            <person name="Griggs A."/>
            <person name="Gujja S."/>
            <person name="Hansen M."/>
            <person name="Howarth C."/>
            <person name="Imamovic A."/>
            <person name="Larimer J."/>
            <person name="McCowan C."/>
            <person name="Murphy C."/>
            <person name="Neiman D."/>
            <person name="Pearson M."/>
            <person name="Priest M."/>
            <person name="Roberts A."/>
            <person name="Saif S."/>
            <person name="Shea T."/>
            <person name="Sisk P."/>
            <person name="Sykes S."/>
            <person name="Wortman J."/>
            <person name="Nusbaum C."/>
            <person name="Birren B."/>
        </authorList>
    </citation>
    <scope>NUCLEOTIDE SEQUENCE [LARGE SCALE GENOMIC DNA]</scope>
    <source>
        <strain evidence="2">PRA339</strain>
    </source>
</reference>
<feature type="non-terminal residue" evidence="1">
    <location>
        <position position="149"/>
    </location>
</feature>
<keyword evidence="2" id="KW-1185">Reference proteome</keyword>
<gene>
    <name evidence="1" type="ORF">H312_00976</name>
</gene>
<dbReference type="AlphaFoldDB" id="A0A059F3I5"/>
<proteinExistence type="predicted"/>
<name>A0A059F3I5_9MICR</name>
<protein>
    <submittedName>
        <fullName evidence="1">Uncharacterized protein</fullName>
    </submittedName>
</protein>
<dbReference type="Proteomes" id="UP000030655">
    <property type="component" value="Unassembled WGS sequence"/>
</dbReference>
<evidence type="ECO:0000313" key="2">
    <source>
        <dbReference type="Proteomes" id="UP000030655"/>
    </source>
</evidence>
<evidence type="ECO:0000313" key="1">
    <source>
        <dbReference type="EMBL" id="KCZ81652.1"/>
    </source>
</evidence>
<dbReference type="EMBL" id="KK365139">
    <property type="protein sequence ID" value="KCZ81652.1"/>
    <property type="molecule type" value="Genomic_DNA"/>
</dbReference>
<organism evidence="1 2">
    <name type="scientific">Anncaliia algerae PRA339</name>
    <dbReference type="NCBI Taxonomy" id="1288291"/>
    <lineage>
        <taxon>Eukaryota</taxon>
        <taxon>Fungi</taxon>
        <taxon>Fungi incertae sedis</taxon>
        <taxon>Microsporidia</taxon>
        <taxon>Tubulinosematoidea</taxon>
        <taxon>Tubulinosematidae</taxon>
        <taxon>Anncaliia</taxon>
    </lineage>
</organism>